<accession>A0ABS5LAK6</accession>
<dbReference type="PROSITE" id="PS50206">
    <property type="entry name" value="RHODANESE_3"/>
    <property type="match status" value="1"/>
</dbReference>
<keyword evidence="1" id="KW-0711">Selenium</keyword>
<feature type="domain" description="Rhodanese" evidence="2">
    <location>
        <begin position="15"/>
        <end position="131"/>
    </location>
</feature>
<keyword evidence="4" id="KW-1185">Reference proteome</keyword>
<proteinExistence type="predicted"/>
<dbReference type="InterPro" id="IPR058840">
    <property type="entry name" value="AAA_SelU"/>
</dbReference>
<dbReference type="InterPro" id="IPR036873">
    <property type="entry name" value="Rhodanese-like_dom_sf"/>
</dbReference>
<dbReference type="PANTHER" id="PTHR30401:SF0">
    <property type="entry name" value="TRNA 2-SELENOURIDINE SYNTHASE"/>
    <property type="match status" value="1"/>
</dbReference>
<dbReference type="SMART" id="SM00450">
    <property type="entry name" value="RHOD"/>
    <property type="match status" value="1"/>
</dbReference>
<dbReference type="NCBIfam" id="TIGR03167">
    <property type="entry name" value="tRNA_sel_U_synt"/>
    <property type="match status" value="1"/>
</dbReference>
<dbReference type="InterPro" id="IPR001763">
    <property type="entry name" value="Rhodanese-like_dom"/>
</dbReference>
<dbReference type="Pfam" id="PF26341">
    <property type="entry name" value="AAA_SelU"/>
    <property type="match status" value="1"/>
</dbReference>
<evidence type="ECO:0000313" key="4">
    <source>
        <dbReference type="Proteomes" id="UP000682403"/>
    </source>
</evidence>
<dbReference type="NCBIfam" id="NF008750">
    <property type="entry name" value="PRK11784.1-2"/>
    <property type="match status" value="1"/>
</dbReference>
<dbReference type="InterPro" id="IPR017582">
    <property type="entry name" value="SelU"/>
</dbReference>
<keyword evidence="3" id="KW-0808">Transferase</keyword>
<dbReference type="EMBL" id="JAGVRK010000001">
    <property type="protein sequence ID" value="MBS2967613.1"/>
    <property type="molecule type" value="Genomic_DNA"/>
</dbReference>
<dbReference type="Pfam" id="PF00581">
    <property type="entry name" value="Rhodanese"/>
    <property type="match status" value="1"/>
</dbReference>
<protein>
    <submittedName>
        <fullName evidence="3">tRNA 2-selenouridine(34) synthase MnmH</fullName>
        <ecNumber evidence="3">2.5.1.-</ecNumber>
    </submittedName>
</protein>
<dbReference type="RefSeq" id="WP_211556188.1">
    <property type="nucleotide sequence ID" value="NZ_JAGVRK010000001.1"/>
</dbReference>
<comment type="caution">
    <text evidence="3">The sequence shown here is derived from an EMBL/GenBank/DDBJ whole genome shotgun (WGS) entry which is preliminary data.</text>
</comment>
<dbReference type="GO" id="GO:0016740">
    <property type="term" value="F:transferase activity"/>
    <property type="evidence" value="ECO:0007669"/>
    <property type="project" value="UniProtKB-KW"/>
</dbReference>
<dbReference type="SUPFAM" id="SSF52540">
    <property type="entry name" value="P-loop containing nucleoside triphosphate hydrolases"/>
    <property type="match status" value="1"/>
</dbReference>
<evidence type="ECO:0000259" key="2">
    <source>
        <dbReference type="PROSITE" id="PS50206"/>
    </source>
</evidence>
<dbReference type="SUPFAM" id="SSF52821">
    <property type="entry name" value="Rhodanese/Cell cycle control phosphatase"/>
    <property type="match status" value="1"/>
</dbReference>
<gene>
    <name evidence="3" type="primary">mnmH</name>
    <name evidence="3" type="ORF">J9317_02355</name>
</gene>
<sequence>MFQDLSVEQLLAMQKEKKIVAVDVRSPSEYKEATIPGALNIPLFNDEERAEIGTIYKQVGVQAAKDRGLEIVSAKLPEFIKTFSAIPQHKAVFCWRGGMRSRTSATVLDLMGIKTFRLDGGVRAYRRWIVDQIENIDFKPEAYLLNGYTGSGKTWLLHQLQAKGYPVLDLEGMANHRGSIFGQIGLKPHNQKTFDSLLIKDALPLQSSPFVVLEAESKRIGKAVLPEFIAERKEQGTQLFLDIPRTERARFLVEDYQPWKHHEECMKAFYRIKARIHTPAAAQIEASLNAGEYEDAVMLLLEYYYDPRYEHTAMRYSEEERITLSVKNAEEALTELVKILPVPVKTV</sequence>
<dbReference type="EC" id="2.5.1.-" evidence="3"/>
<name>A0ABS5LAK6_9BACI</name>
<reference evidence="3 4" key="1">
    <citation type="submission" date="2021-04" db="EMBL/GenBank/DDBJ databases">
        <title>Metabacillus sp. strain KIGAM252 whole genome sequence.</title>
        <authorList>
            <person name="Seo M.-J."/>
            <person name="Cho E.-S."/>
            <person name="Hwang C.Y."/>
            <person name="Yoon D.J."/>
        </authorList>
    </citation>
    <scope>NUCLEOTIDE SEQUENCE [LARGE SCALE GENOMIC DNA]</scope>
    <source>
        <strain evidence="3 4">KIGAM252</strain>
    </source>
</reference>
<organism evidence="3 4">
    <name type="scientific">Metabacillus flavus</name>
    <dbReference type="NCBI Taxonomy" id="2823519"/>
    <lineage>
        <taxon>Bacteria</taxon>
        <taxon>Bacillati</taxon>
        <taxon>Bacillota</taxon>
        <taxon>Bacilli</taxon>
        <taxon>Bacillales</taxon>
        <taxon>Bacillaceae</taxon>
        <taxon>Metabacillus</taxon>
    </lineage>
</organism>
<dbReference type="Proteomes" id="UP000682403">
    <property type="component" value="Unassembled WGS sequence"/>
</dbReference>
<dbReference type="Gene3D" id="3.40.250.10">
    <property type="entry name" value="Rhodanese-like domain"/>
    <property type="match status" value="1"/>
</dbReference>
<dbReference type="InterPro" id="IPR027417">
    <property type="entry name" value="P-loop_NTPase"/>
</dbReference>
<evidence type="ECO:0000313" key="3">
    <source>
        <dbReference type="EMBL" id="MBS2967613.1"/>
    </source>
</evidence>
<evidence type="ECO:0000256" key="1">
    <source>
        <dbReference type="ARBA" id="ARBA00023266"/>
    </source>
</evidence>
<dbReference type="PANTHER" id="PTHR30401">
    <property type="entry name" value="TRNA 2-SELENOURIDINE SYNTHASE"/>
    <property type="match status" value="1"/>
</dbReference>